<feature type="region of interest" description="Disordered" evidence="1">
    <location>
        <begin position="82"/>
        <end position="117"/>
    </location>
</feature>
<comment type="caution">
    <text evidence="2">The sequence shown here is derived from an EMBL/GenBank/DDBJ whole genome shotgun (WGS) entry which is preliminary data.</text>
</comment>
<feature type="region of interest" description="Disordered" evidence="1">
    <location>
        <begin position="703"/>
        <end position="738"/>
    </location>
</feature>
<protein>
    <submittedName>
        <fullName evidence="2">Uncharacterized protein</fullName>
    </submittedName>
</protein>
<feature type="compositionally biased region" description="Polar residues" evidence="1">
    <location>
        <begin position="449"/>
        <end position="461"/>
    </location>
</feature>
<feature type="compositionally biased region" description="Low complexity" evidence="1">
    <location>
        <begin position="84"/>
        <end position="115"/>
    </location>
</feature>
<feature type="compositionally biased region" description="Polar residues" evidence="1">
    <location>
        <begin position="949"/>
        <end position="959"/>
    </location>
</feature>
<reference evidence="2" key="1">
    <citation type="journal article" date="2020" name="Stud. Mycol.">
        <title>101 Dothideomycetes genomes: a test case for predicting lifestyles and emergence of pathogens.</title>
        <authorList>
            <person name="Haridas S."/>
            <person name="Albert R."/>
            <person name="Binder M."/>
            <person name="Bloem J."/>
            <person name="Labutti K."/>
            <person name="Salamov A."/>
            <person name="Andreopoulos B."/>
            <person name="Baker S."/>
            <person name="Barry K."/>
            <person name="Bills G."/>
            <person name="Bluhm B."/>
            <person name="Cannon C."/>
            <person name="Castanera R."/>
            <person name="Culley D."/>
            <person name="Daum C."/>
            <person name="Ezra D."/>
            <person name="Gonzalez J."/>
            <person name="Henrissat B."/>
            <person name="Kuo A."/>
            <person name="Liang C."/>
            <person name="Lipzen A."/>
            <person name="Lutzoni F."/>
            <person name="Magnuson J."/>
            <person name="Mondo S."/>
            <person name="Nolan M."/>
            <person name="Ohm R."/>
            <person name="Pangilinan J."/>
            <person name="Park H.-J."/>
            <person name="Ramirez L."/>
            <person name="Alfaro M."/>
            <person name="Sun H."/>
            <person name="Tritt A."/>
            <person name="Yoshinaga Y."/>
            <person name="Zwiers L.-H."/>
            <person name="Turgeon B."/>
            <person name="Goodwin S."/>
            <person name="Spatafora J."/>
            <person name="Crous P."/>
            <person name="Grigoriev I."/>
        </authorList>
    </citation>
    <scope>NUCLEOTIDE SEQUENCE</scope>
    <source>
        <strain evidence="2">CBS 133067</strain>
    </source>
</reference>
<feature type="compositionally biased region" description="Low complexity" evidence="1">
    <location>
        <begin position="1009"/>
        <end position="1019"/>
    </location>
</feature>
<feature type="region of interest" description="Disordered" evidence="1">
    <location>
        <begin position="1075"/>
        <end position="1134"/>
    </location>
</feature>
<feature type="region of interest" description="Disordered" evidence="1">
    <location>
        <begin position="447"/>
        <end position="467"/>
    </location>
</feature>
<feature type="compositionally biased region" description="Acidic residues" evidence="1">
    <location>
        <begin position="997"/>
        <end position="1008"/>
    </location>
</feature>
<sequence length="1134" mass="124411">MIGSTAVNGVLYLESFTAATSSCLQHIADMAPTYRVEELLAVRQSVSESAVSLEKFGDEEAIKEHVLRPSVSIPVIVQKGENSDPAARPAAVDVATPKDVSATAATKKPSPSPSVKKAKIEKLIKEHGSPPGRRVTAGGRIVPTDFSIGASYNQYPYSNMPVLPFNHSVVSSVPIGRVFPGDVPNGFVALSTEGQLCQVVDGFVRELSPNSGIGMISPNYPFPSVSIPPLLQNACDTSHYTDQRQPLGPGAGAVKFNQLDLVADFDEDKMSLSNQIILVTKHIAKLKDEHNALERDEVMKERILSAKAKQEIVQKKRYYVLEMDRYRHIKNDLEKALDGSPPSSARAALVTHAYRGSPKFPSFLNVAYPAAANGQSTEAQRTNARAIPTSYYSAPAHAGLAMVNYGAPIHNANVDNPSVQNTGYLGYSIQPQANYQHGYSQVGGGFGQTGNTRQISPTSAFSRRDRRSHAVEIRAPVNEPNKSVAKSVLDPRSPTYEPRNIFIPPSPSPVNPPAPHPVTHNTWLGRTNRESDTSVSTTNFFPNNAAEHSQTKHTFNRPIGAPPGAERSAFSGQMHNTTPQKDWVRNSVVTSQAGTPGPNEVHQFNTSQVSSVERRMSSWNRDSMPSFKPNYANPVIPTQSRIDFGHHPYDTYFDSAHNLPNNVTPNRANYMETTEGKSAEWRAAYLFGMQGIPFTPPTNESCAGYYQGLSDRDRKSQNSTARATPERGHSRHSSKRSFHERVASGNAFGNTEARASATNLQALHGYGAGRTGSDPLRPEYGSSPLTRIKSDPMPLSSMMNGSPIANWYTATGFGVTDRGSVGEPNKIEDPIIEFNRRRSLSTITHVPSMNRAQTADARMMQPDATNEDGQPQWVWRDEMLRAEQISGIRADQAARLSNSIAGNQVATGNRNVSGGARNDVSTNNRNVSGGARNHVYTGTRNVSGDARNHVSTGSHNGSHFLSRREYPGHRANGQDWRRPNPIGTRRKDLSDSQCDGAADDDAELDTDVSDTTKTTTTKFDSPAKSISQAKLHISPSKLKQVTERFTNGLTNMTRSRIVSPAEPQSLMDEDSLTKIQKDHRRSHWRSRFQDVKKLNRADVKKHREENPLPPTTRPETKTFQRFGPPKHRDEHPQP</sequence>
<organism evidence="2 3">
    <name type="scientific">Rhizodiscina lignyota</name>
    <dbReference type="NCBI Taxonomy" id="1504668"/>
    <lineage>
        <taxon>Eukaryota</taxon>
        <taxon>Fungi</taxon>
        <taxon>Dikarya</taxon>
        <taxon>Ascomycota</taxon>
        <taxon>Pezizomycotina</taxon>
        <taxon>Dothideomycetes</taxon>
        <taxon>Pleosporomycetidae</taxon>
        <taxon>Aulographales</taxon>
        <taxon>Rhizodiscinaceae</taxon>
        <taxon>Rhizodiscina</taxon>
    </lineage>
</organism>
<name>A0A9P4I7M1_9PEZI</name>
<feature type="compositionally biased region" description="Basic and acidic residues" evidence="1">
    <location>
        <begin position="1087"/>
        <end position="1106"/>
    </location>
</feature>
<feature type="compositionally biased region" description="Basic residues" evidence="1">
    <location>
        <begin position="1077"/>
        <end position="1086"/>
    </location>
</feature>
<feature type="region of interest" description="Disordered" evidence="1">
    <location>
        <begin position="905"/>
        <end position="1019"/>
    </location>
</feature>
<proteinExistence type="predicted"/>
<evidence type="ECO:0000313" key="3">
    <source>
        <dbReference type="Proteomes" id="UP000799772"/>
    </source>
</evidence>
<dbReference type="AlphaFoldDB" id="A0A9P4I7M1"/>
<keyword evidence="3" id="KW-1185">Reference proteome</keyword>
<feature type="region of interest" description="Disordered" evidence="1">
    <location>
        <begin position="765"/>
        <end position="794"/>
    </location>
</feature>
<evidence type="ECO:0000313" key="2">
    <source>
        <dbReference type="EMBL" id="KAF2094953.1"/>
    </source>
</evidence>
<dbReference type="OrthoDB" id="30417at2759"/>
<dbReference type="Proteomes" id="UP000799772">
    <property type="component" value="Unassembled WGS sequence"/>
</dbReference>
<dbReference type="EMBL" id="ML978133">
    <property type="protein sequence ID" value="KAF2094953.1"/>
    <property type="molecule type" value="Genomic_DNA"/>
</dbReference>
<gene>
    <name evidence="2" type="ORF">NA57DRAFT_60353</name>
</gene>
<evidence type="ECO:0000256" key="1">
    <source>
        <dbReference type="SAM" id="MobiDB-lite"/>
    </source>
</evidence>
<accession>A0A9P4I7M1</accession>